<keyword evidence="2" id="KW-1133">Transmembrane helix</keyword>
<organism evidence="4 5">
    <name type="scientific">Trichobilharzia regenti</name>
    <name type="common">Nasal bird schistosome</name>
    <dbReference type="NCBI Taxonomy" id="157069"/>
    <lineage>
        <taxon>Eukaryota</taxon>
        <taxon>Metazoa</taxon>
        <taxon>Spiralia</taxon>
        <taxon>Lophotrochozoa</taxon>
        <taxon>Platyhelminthes</taxon>
        <taxon>Trematoda</taxon>
        <taxon>Digenea</taxon>
        <taxon>Strigeidida</taxon>
        <taxon>Schistosomatoidea</taxon>
        <taxon>Schistosomatidae</taxon>
        <taxon>Trichobilharzia</taxon>
    </lineage>
</organism>
<reference evidence="5" key="2">
    <citation type="submission" date="2023-11" db="UniProtKB">
        <authorList>
            <consortium name="WormBaseParasite"/>
        </authorList>
    </citation>
    <scope>IDENTIFICATION</scope>
</reference>
<keyword evidence="2" id="KW-0472">Membrane</keyword>
<evidence type="ECO:0000313" key="5">
    <source>
        <dbReference type="WBParaSite" id="TREG1_102790.1"/>
    </source>
</evidence>
<dbReference type="AlphaFoldDB" id="A0AA85IQK1"/>
<dbReference type="InterPro" id="IPR036236">
    <property type="entry name" value="Znf_C2H2_sf"/>
</dbReference>
<dbReference type="PANTHER" id="PTHR16465:SF0">
    <property type="entry name" value="ZINC FINGER MATRIN-TYPE PROTEIN 5"/>
    <property type="match status" value="1"/>
</dbReference>
<protein>
    <recommendedName>
        <fullName evidence="3">C3H1-type domain-containing protein</fullName>
    </recommendedName>
</protein>
<dbReference type="Pfam" id="PF00642">
    <property type="entry name" value="zf-CCCH"/>
    <property type="match status" value="1"/>
</dbReference>
<keyword evidence="1" id="KW-0863">Zinc-finger</keyword>
<feature type="transmembrane region" description="Helical" evidence="2">
    <location>
        <begin position="111"/>
        <end position="134"/>
    </location>
</feature>
<feature type="domain" description="C3H1-type" evidence="3">
    <location>
        <begin position="37"/>
        <end position="65"/>
    </location>
</feature>
<dbReference type="GO" id="GO:0008270">
    <property type="term" value="F:zinc ion binding"/>
    <property type="evidence" value="ECO:0007669"/>
    <property type="project" value="UniProtKB-KW"/>
</dbReference>
<dbReference type="SUPFAM" id="SSF57667">
    <property type="entry name" value="beta-beta-alpha zinc fingers"/>
    <property type="match status" value="1"/>
</dbReference>
<feature type="zinc finger region" description="C3H1-type" evidence="1">
    <location>
        <begin position="37"/>
        <end position="65"/>
    </location>
</feature>
<accession>A0AA85IQK1</accession>
<proteinExistence type="predicted"/>
<evidence type="ECO:0000259" key="3">
    <source>
        <dbReference type="PROSITE" id="PS50103"/>
    </source>
</evidence>
<name>A0AA85IQK1_TRIRE</name>
<sequence>MDSLFNRRNHLKGVQHQQARKVHYDKFLDPKERLDIEKGKKPCISFRNSGSCSYGVLCKYSHLTVEEIQILEKKAIYCFILHQPSKFRSFKIKEDTHKRLILRKTERSMRIYIHLVTIQLYVAYHMFCIASVHVQAKSRCIATVSNDGSPPFICDNEKLILEPQELLYDDEQNEVIFELANENDIFQQRSSAPFLNNKRAFVQLGKKGFVRIGKRGFVRIGR</sequence>
<evidence type="ECO:0000256" key="1">
    <source>
        <dbReference type="PROSITE-ProRule" id="PRU00723"/>
    </source>
</evidence>
<keyword evidence="1" id="KW-0479">Metal-binding</keyword>
<reference evidence="4" key="1">
    <citation type="submission" date="2022-06" db="EMBL/GenBank/DDBJ databases">
        <authorList>
            <person name="Berger JAMES D."/>
            <person name="Berger JAMES D."/>
        </authorList>
    </citation>
    <scope>NUCLEOTIDE SEQUENCE [LARGE SCALE GENOMIC DNA]</scope>
</reference>
<dbReference type="GO" id="GO:0005689">
    <property type="term" value="C:U12-type spliceosomal complex"/>
    <property type="evidence" value="ECO:0007669"/>
    <property type="project" value="TreeGrafter"/>
</dbReference>
<keyword evidence="4" id="KW-1185">Reference proteome</keyword>
<keyword evidence="2" id="KW-0812">Transmembrane</keyword>
<dbReference type="Proteomes" id="UP000050795">
    <property type="component" value="Unassembled WGS sequence"/>
</dbReference>
<keyword evidence="1" id="KW-0862">Zinc</keyword>
<dbReference type="PROSITE" id="PS50103">
    <property type="entry name" value="ZF_C3H1"/>
    <property type="match status" value="1"/>
</dbReference>
<evidence type="ECO:0000256" key="2">
    <source>
        <dbReference type="SAM" id="Phobius"/>
    </source>
</evidence>
<dbReference type="PANTHER" id="PTHR16465">
    <property type="entry name" value="NUCLEASE-RELATED"/>
    <property type="match status" value="1"/>
</dbReference>
<evidence type="ECO:0000313" key="4">
    <source>
        <dbReference type="Proteomes" id="UP000050795"/>
    </source>
</evidence>
<dbReference type="InterPro" id="IPR000571">
    <property type="entry name" value="Znf_CCCH"/>
</dbReference>
<dbReference type="WBParaSite" id="TREG1_102790.1">
    <property type="protein sequence ID" value="TREG1_102790.1"/>
    <property type="gene ID" value="TREG1_102790"/>
</dbReference>